<evidence type="ECO:0000256" key="3">
    <source>
        <dbReference type="ARBA" id="ARBA00022989"/>
    </source>
</evidence>
<organism evidence="6 7">
    <name type="scientific">Bifidobacterium cebidarum</name>
    <dbReference type="NCBI Taxonomy" id="2650773"/>
    <lineage>
        <taxon>Bacteria</taxon>
        <taxon>Bacillati</taxon>
        <taxon>Actinomycetota</taxon>
        <taxon>Actinomycetes</taxon>
        <taxon>Bifidobacteriales</taxon>
        <taxon>Bifidobacteriaceae</taxon>
        <taxon>Bifidobacterium</taxon>
    </lineage>
</organism>
<evidence type="ECO:0000256" key="1">
    <source>
        <dbReference type="ARBA" id="ARBA00004141"/>
    </source>
</evidence>
<reference evidence="6 7" key="1">
    <citation type="submission" date="2019-09" db="EMBL/GenBank/DDBJ databases">
        <title>Characterization of the phylogenetic diversity of two novel species belonging to the genus Bifidobacterium: Bifidobacterium cebidarum sp. nov. and Bifidobacterium leontopitheci sp. nov.</title>
        <authorList>
            <person name="Lugli G.A."/>
            <person name="Duranti S."/>
            <person name="Milani C."/>
            <person name="Turroni F."/>
            <person name="Ventura M."/>
        </authorList>
    </citation>
    <scope>NUCLEOTIDE SEQUENCE [LARGE SCALE GENOMIC DNA]</scope>
    <source>
        <strain evidence="6 7">LMG 31469</strain>
    </source>
</reference>
<protein>
    <submittedName>
        <fullName evidence="6">Phage-related protein</fullName>
    </submittedName>
</protein>
<gene>
    <name evidence="6" type="ORF">F7D08_1136</name>
</gene>
<dbReference type="AlphaFoldDB" id="A0A6I1GA33"/>
<dbReference type="PANTHER" id="PTHR43077:SF10">
    <property type="entry name" value="TRANSPORT PERMEASE PROTEIN"/>
    <property type="match status" value="1"/>
</dbReference>
<comment type="caution">
    <text evidence="6">The sequence shown here is derived from an EMBL/GenBank/DDBJ whole genome shotgun (WGS) entry which is preliminary data.</text>
</comment>
<sequence>SVFGNIGKALSTALMIAQIAGTGGTFPVQMLPSGFREIYPYLPFSHAMTALRETVGGFYGTVYWEQMGRMGIYLLVALLIGIPLYTPISRAMARTNDLVASTGVMG</sequence>
<feature type="transmembrane region" description="Helical" evidence="5">
    <location>
        <begin position="70"/>
        <end position="88"/>
    </location>
</feature>
<evidence type="ECO:0000256" key="2">
    <source>
        <dbReference type="ARBA" id="ARBA00022692"/>
    </source>
</evidence>
<dbReference type="PANTHER" id="PTHR43077">
    <property type="entry name" value="TRANSPORT PERMEASE YVFS-RELATED"/>
    <property type="match status" value="1"/>
</dbReference>
<accession>A0A6I1GA33</accession>
<keyword evidence="7" id="KW-1185">Reference proteome</keyword>
<name>A0A6I1GA33_9BIFI</name>
<proteinExistence type="predicted"/>
<dbReference type="Proteomes" id="UP000468413">
    <property type="component" value="Unassembled WGS sequence"/>
</dbReference>
<evidence type="ECO:0000256" key="4">
    <source>
        <dbReference type="ARBA" id="ARBA00023136"/>
    </source>
</evidence>
<evidence type="ECO:0000313" key="7">
    <source>
        <dbReference type="Proteomes" id="UP000468413"/>
    </source>
</evidence>
<keyword evidence="2 5" id="KW-0812">Transmembrane</keyword>
<keyword evidence="3 5" id="KW-1133">Transmembrane helix</keyword>
<dbReference type="EMBL" id="WBVS01000004">
    <property type="protein sequence ID" value="KAB7788395.1"/>
    <property type="molecule type" value="Genomic_DNA"/>
</dbReference>
<evidence type="ECO:0000313" key="6">
    <source>
        <dbReference type="EMBL" id="KAB7788395.1"/>
    </source>
</evidence>
<dbReference type="GO" id="GO:0016020">
    <property type="term" value="C:membrane"/>
    <property type="evidence" value="ECO:0007669"/>
    <property type="project" value="UniProtKB-SubCell"/>
</dbReference>
<comment type="subcellular location">
    <subcellularLocation>
        <location evidence="1">Membrane</location>
        <topology evidence="1">Multi-pass membrane protein</topology>
    </subcellularLocation>
</comment>
<keyword evidence="4 5" id="KW-0472">Membrane</keyword>
<feature type="non-terminal residue" evidence="6">
    <location>
        <position position="1"/>
    </location>
</feature>
<evidence type="ECO:0000256" key="5">
    <source>
        <dbReference type="SAM" id="Phobius"/>
    </source>
</evidence>
<dbReference type="InterPro" id="IPR051328">
    <property type="entry name" value="T7SS_ABC-Transporter"/>
</dbReference>